<dbReference type="Ensembl" id="ENSOMET00000002712.1">
    <property type="protein sequence ID" value="ENSOMEP00000027144.1"/>
    <property type="gene ID" value="ENSOMEG00000009426.1"/>
</dbReference>
<evidence type="ECO:0000313" key="14">
    <source>
        <dbReference type="Ensembl" id="ENSOMEP00000027144.1"/>
    </source>
</evidence>
<keyword evidence="6" id="KW-0132">Cell division</keyword>
<feature type="compositionally biased region" description="Polar residues" evidence="13">
    <location>
        <begin position="468"/>
        <end position="479"/>
    </location>
</feature>
<dbReference type="PaxDb" id="30732-ENSOMEP00000027144"/>
<dbReference type="STRING" id="30732.ENSOMEP00000027144"/>
<organism evidence="14 15">
    <name type="scientific">Oryzias melastigma</name>
    <name type="common">Marine medaka</name>
    <dbReference type="NCBI Taxonomy" id="30732"/>
    <lineage>
        <taxon>Eukaryota</taxon>
        <taxon>Metazoa</taxon>
        <taxon>Chordata</taxon>
        <taxon>Craniata</taxon>
        <taxon>Vertebrata</taxon>
        <taxon>Euteleostomi</taxon>
        <taxon>Actinopterygii</taxon>
        <taxon>Neopterygii</taxon>
        <taxon>Teleostei</taxon>
        <taxon>Neoteleostei</taxon>
        <taxon>Acanthomorphata</taxon>
        <taxon>Ovalentaria</taxon>
        <taxon>Atherinomorphae</taxon>
        <taxon>Beloniformes</taxon>
        <taxon>Adrianichthyidae</taxon>
        <taxon>Oryziinae</taxon>
        <taxon>Oryzias</taxon>
    </lineage>
</organism>
<evidence type="ECO:0000256" key="8">
    <source>
        <dbReference type="ARBA" id="ARBA00022776"/>
    </source>
</evidence>
<feature type="region of interest" description="Disordered" evidence="13">
    <location>
        <begin position="377"/>
        <end position="424"/>
    </location>
</feature>
<evidence type="ECO:0000256" key="1">
    <source>
        <dbReference type="ARBA" id="ARBA00004186"/>
    </source>
</evidence>
<feature type="region of interest" description="Disordered" evidence="13">
    <location>
        <begin position="328"/>
        <end position="365"/>
    </location>
</feature>
<evidence type="ECO:0000256" key="5">
    <source>
        <dbReference type="ARBA" id="ARBA00022490"/>
    </source>
</evidence>
<dbReference type="PANTHER" id="PTHR48118:SF1">
    <property type="entry name" value="SPINDLE AND KINETOCHORE-ASSOCIATED PROTEIN 3"/>
    <property type="match status" value="1"/>
</dbReference>
<comment type="similarity">
    <text evidence="3">Belongs to the SKA3 family.</text>
</comment>
<dbReference type="OrthoDB" id="5987638at2759"/>
<evidence type="ECO:0000256" key="2">
    <source>
        <dbReference type="ARBA" id="ARBA00004629"/>
    </source>
</evidence>
<evidence type="ECO:0000256" key="4">
    <source>
        <dbReference type="ARBA" id="ARBA00022454"/>
    </source>
</evidence>
<dbReference type="GO" id="GO:0000278">
    <property type="term" value="P:mitotic cell cycle"/>
    <property type="evidence" value="ECO:0007669"/>
    <property type="project" value="TreeGrafter"/>
</dbReference>
<evidence type="ECO:0000256" key="9">
    <source>
        <dbReference type="ARBA" id="ARBA00022838"/>
    </source>
</evidence>
<evidence type="ECO:0000256" key="11">
    <source>
        <dbReference type="ARBA" id="ARBA00023306"/>
    </source>
</evidence>
<evidence type="ECO:0000256" key="13">
    <source>
        <dbReference type="SAM" id="MobiDB-lite"/>
    </source>
</evidence>
<dbReference type="Proteomes" id="UP000261560">
    <property type="component" value="Unplaced"/>
</dbReference>
<evidence type="ECO:0000313" key="15">
    <source>
        <dbReference type="Proteomes" id="UP000261560"/>
    </source>
</evidence>
<evidence type="ECO:0000256" key="10">
    <source>
        <dbReference type="ARBA" id="ARBA00023212"/>
    </source>
</evidence>
<protein>
    <submittedName>
        <fullName evidence="14">Spindle and kinetochore associated complex subunit 3</fullName>
    </submittedName>
</protein>
<name>A0A3B3DCB8_ORYME</name>
<evidence type="ECO:0000256" key="6">
    <source>
        <dbReference type="ARBA" id="ARBA00022618"/>
    </source>
</evidence>
<sequence>MHFRLDRKRRHNSKQEENTNKRLLCTFSCSLDISDKMDPTSQFFSKLRKLAVSLESESGRLQRAYENRNNEPDSETTVRATRAYHELHGEVGGLKVQIQDTLTQQKARKGEVDSFIKACQVLEQRVTKDIQVVRTHLEQYGYQAPCNTQRALEPNDQGAKSENEAGESDKSSSVVEEGGNLDDDEEAPCLSPEKIELPFTDLMRTPQLSDFGLSEMQLKRALAGTEWCSEVPSMPEMSLPQPSLDTPAPPPIPITPKCALRMEDDELQMPQMHEFGITEKTMCLNNDFTMDLFRKKASKPNKAPEEIPALERLQTDILKSPEPPLLCTPGFKLKKTNGQFPPELNGDTDPESPPPHAHLATTPEVPAFQTPYVNRLVSSKKSAPQPEQVDMQTDEDSRTFKPQPPCNGAAGSKRTWDHHVPDSSAFGVEDAQMPEMPNLESDLGNSLQHRNRKISKTDKDVRGPAVSSLDSDGPTQEFSLGTPRIRTTFEEPSTPEMPDLSSVTQDICKLVSQAQKKKTTTATQPRISPLQPADSLCVVSQSEFQTLPNYLRRMTLSNLNQAVGNINTFAEQSRGEIQEFTMEELRSIIGVGTMAPVYILCLQELKRVKQVDGLIGKHVYKLITN</sequence>
<evidence type="ECO:0000256" key="3">
    <source>
        <dbReference type="ARBA" id="ARBA00007716"/>
    </source>
</evidence>
<comment type="subcellular location">
    <subcellularLocation>
        <location evidence="2">Chromosome</location>
        <location evidence="2">Centromere</location>
        <location evidence="2">Kinetochore</location>
    </subcellularLocation>
    <subcellularLocation>
        <location evidence="1">Cytoplasm</location>
        <location evidence="1">Cytoskeleton</location>
        <location evidence="1">Spindle</location>
    </subcellularLocation>
</comment>
<keyword evidence="8" id="KW-0498">Mitosis</keyword>
<keyword evidence="5" id="KW-0963">Cytoplasm</keyword>
<dbReference type="Gene3D" id="6.10.250.1400">
    <property type="match status" value="1"/>
</dbReference>
<dbReference type="OMA" id="HCENYGY"/>
<keyword evidence="11" id="KW-0131">Cell cycle</keyword>
<keyword evidence="15" id="KW-1185">Reference proteome</keyword>
<dbReference type="GO" id="GO:0000940">
    <property type="term" value="C:outer kinetochore"/>
    <property type="evidence" value="ECO:0007669"/>
    <property type="project" value="InterPro"/>
</dbReference>
<keyword evidence="9" id="KW-0995">Kinetochore</keyword>
<dbReference type="KEGG" id="oml:112155254"/>
<dbReference type="GO" id="GO:0007059">
    <property type="term" value="P:chromosome segregation"/>
    <property type="evidence" value="ECO:0007669"/>
    <property type="project" value="InterPro"/>
</dbReference>
<dbReference type="AlphaFoldDB" id="A0A3B3DCB8"/>
<evidence type="ECO:0000256" key="12">
    <source>
        <dbReference type="ARBA" id="ARBA00023328"/>
    </source>
</evidence>
<keyword evidence="7" id="KW-0493">Microtubule</keyword>
<dbReference type="GO" id="GO:0005876">
    <property type="term" value="C:spindle microtubule"/>
    <property type="evidence" value="ECO:0007669"/>
    <property type="project" value="TreeGrafter"/>
</dbReference>
<evidence type="ECO:0000256" key="7">
    <source>
        <dbReference type="ARBA" id="ARBA00022701"/>
    </source>
</evidence>
<reference evidence="14" key="1">
    <citation type="submission" date="2025-08" db="UniProtKB">
        <authorList>
            <consortium name="Ensembl"/>
        </authorList>
    </citation>
    <scope>IDENTIFICATION</scope>
</reference>
<dbReference type="RefSeq" id="XP_024142543.1">
    <property type="nucleotide sequence ID" value="XM_024286775.2"/>
</dbReference>
<proteinExistence type="inferred from homology"/>
<dbReference type="GeneTree" id="ENSGT00500000045005"/>
<feature type="region of interest" description="Disordered" evidence="13">
    <location>
        <begin position="148"/>
        <end position="192"/>
    </location>
</feature>
<feature type="region of interest" description="Disordered" evidence="13">
    <location>
        <begin position="454"/>
        <end position="481"/>
    </location>
</feature>
<dbReference type="GeneID" id="112155254"/>
<dbReference type="PANTHER" id="PTHR48118">
    <property type="entry name" value="SPINDLE AND KINETOCHORE-ASSOCIATED PROTEIN 3"/>
    <property type="match status" value="1"/>
</dbReference>
<accession>A0A3B3DCB8</accession>
<keyword evidence="12" id="KW-0137">Centromere</keyword>
<keyword evidence="10" id="KW-0206">Cytoskeleton</keyword>
<feature type="compositionally biased region" description="Basic and acidic residues" evidence="13">
    <location>
        <begin position="159"/>
        <end position="170"/>
    </location>
</feature>
<keyword evidence="4" id="KW-0158">Chromosome</keyword>
<reference evidence="14" key="2">
    <citation type="submission" date="2025-09" db="UniProtKB">
        <authorList>
            <consortium name="Ensembl"/>
        </authorList>
    </citation>
    <scope>IDENTIFICATION</scope>
</reference>
<dbReference type="CTD" id="221150"/>
<dbReference type="InterPro" id="IPR033341">
    <property type="entry name" value="SKA3"/>
</dbReference>
<dbReference type="GO" id="GO:0051301">
    <property type="term" value="P:cell division"/>
    <property type="evidence" value="ECO:0007669"/>
    <property type="project" value="UniProtKB-KW"/>
</dbReference>